<sequence length="74" mass="8177">MEELFVRQVDIGVADMDISVDDQLTTTRVVIERATATDRKGGAERDLLLVYGAEETKAVAEALHRASELAMKEQ</sequence>
<comment type="caution">
    <text evidence="1">The sequence shown here is derived from an EMBL/GenBank/DDBJ whole genome shotgun (WGS) entry which is preliminary data.</text>
</comment>
<evidence type="ECO:0000313" key="1">
    <source>
        <dbReference type="EMBL" id="GGM35236.1"/>
    </source>
</evidence>
<dbReference type="Proteomes" id="UP000642070">
    <property type="component" value="Unassembled WGS sequence"/>
</dbReference>
<keyword evidence="2" id="KW-1185">Reference proteome</keyword>
<dbReference type="RefSeq" id="WP_190251477.1">
    <property type="nucleotide sequence ID" value="NZ_BMPI01000018.1"/>
</dbReference>
<proteinExistence type="predicted"/>
<dbReference type="EMBL" id="BMPI01000018">
    <property type="protein sequence ID" value="GGM35236.1"/>
    <property type="molecule type" value="Genomic_DNA"/>
</dbReference>
<organism evidence="1 2">
    <name type="scientific">Dactylosporangium sucinum</name>
    <dbReference type="NCBI Taxonomy" id="1424081"/>
    <lineage>
        <taxon>Bacteria</taxon>
        <taxon>Bacillati</taxon>
        <taxon>Actinomycetota</taxon>
        <taxon>Actinomycetes</taxon>
        <taxon>Micromonosporales</taxon>
        <taxon>Micromonosporaceae</taxon>
        <taxon>Dactylosporangium</taxon>
    </lineage>
</organism>
<name>A0A917WW49_9ACTN</name>
<reference evidence="1" key="1">
    <citation type="journal article" date="2014" name="Int. J. Syst. Evol. Microbiol.">
        <title>Complete genome sequence of Corynebacterium casei LMG S-19264T (=DSM 44701T), isolated from a smear-ripened cheese.</title>
        <authorList>
            <consortium name="US DOE Joint Genome Institute (JGI-PGF)"/>
            <person name="Walter F."/>
            <person name="Albersmeier A."/>
            <person name="Kalinowski J."/>
            <person name="Ruckert C."/>
        </authorList>
    </citation>
    <scope>NUCLEOTIDE SEQUENCE</scope>
    <source>
        <strain evidence="1">JCM 19831</strain>
    </source>
</reference>
<dbReference type="AlphaFoldDB" id="A0A917WW49"/>
<protein>
    <submittedName>
        <fullName evidence="1">Uncharacterized protein</fullName>
    </submittedName>
</protein>
<evidence type="ECO:0000313" key="2">
    <source>
        <dbReference type="Proteomes" id="UP000642070"/>
    </source>
</evidence>
<reference evidence="1" key="2">
    <citation type="submission" date="2020-09" db="EMBL/GenBank/DDBJ databases">
        <authorList>
            <person name="Sun Q."/>
            <person name="Ohkuma M."/>
        </authorList>
    </citation>
    <scope>NUCLEOTIDE SEQUENCE</scope>
    <source>
        <strain evidence="1">JCM 19831</strain>
    </source>
</reference>
<accession>A0A917WW49</accession>
<gene>
    <name evidence="1" type="ORF">GCM10007977_040950</name>
</gene>